<evidence type="ECO:0000256" key="1">
    <source>
        <dbReference type="ARBA" id="ARBA00022801"/>
    </source>
</evidence>
<keyword evidence="2 4" id="KW-0442">Lipid degradation</keyword>
<keyword evidence="3 4" id="KW-0443">Lipid metabolism</keyword>
<name>A0A9P4JLA6_9PLEO</name>
<keyword evidence="1 4" id="KW-0378">Hydrolase</keyword>
<organism evidence="6 7">
    <name type="scientific">Delitschia confertaspora ATCC 74209</name>
    <dbReference type="NCBI Taxonomy" id="1513339"/>
    <lineage>
        <taxon>Eukaryota</taxon>
        <taxon>Fungi</taxon>
        <taxon>Dikarya</taxon>
        <taxon>Ascomycota</taxon>
        <taxon>Pezizomycotina</taxon>
        <taxon>Dothideomycetes</taxon>
        <taxon>Pleosporomycetidae</taxon>
        <taxon>Pleosporales</taxon>
        <taxon>Delitschiaceae</taxon>
        <taxon>Delitschia</taxon>
    </lineage>
</organism>
<dbReference type="Pfam" id="PF01734">
    <property type="entry name" value="Patatin"/>
    <property type="match status" value="1"/>
</dbReference>
<protein>
    <submittedName>
        <fullName evidence="6">Phospholipase</fullName>
    </submittedName>
</protein>
<feature type="short sequence motif" description="GXGXXG" evidence="4">
    <location>
        <begin position="43"/>
        <end position="48"/>
    </location>
</feature>
<evidence type="ECO:0000256" key="3">
    <source>
        <dbReference type="ARBA" id="ARBA00023098"/>
    </source>
</evidence>
<dbReference type="GO" id="GO:0019369">
    <property type="term" value="P:arachidonate metabolic process"/>
    <property type="evidence" value="ECO:0007669"/>
    <property type="project" value="TreeGrafter"/>
</dbReference>
<dbReference type="GO" id="GO:0016042">
    <property type="term" value="P:lipid catabolic process"/>
    <property type="evidence" value="ECO:0007669"/>
    <property type="project" value="UniProtKB-UniRule"/>
</dbReference>
<dbReference type="Gene3D" id="3.40.1090.10">
    <property type="entry name" value="Cytosolic phospholipase A2 catalytic domain"/>
    <property type="match status" value="1"/>
</dbReference>
<feature type="active site" description="Proton acceptor" evidence="4">
    <location>
        <position position="227"/>
    </location>
</feature>
<evidence type="ECO:0000256" key="2">
    <source>
        <dbReference type="ARBA" id="ARBA00022963"/>
    </source>
</evidence>
<dbReference type="PANTHER" id="PTHR24185:SF1">
    <property type="entry name" value="CALCIUM-INDEPENDENT PHOSPHOLIPASE A2-GAMMA"/>
    <property type="match status" value="1"/>
</dbReference>
<dbReference type="Proteomes" id="UP000799536">
    <property type="component" value="Unassembled WGS sequence"/>
</dbReference>
<feature type="active site" description="Nucleophile" evidence="4">
    <location>
        <position position="87"/>
    </location>
</feature>
<dbReference type="InterPro" id="IPR002641">
    <property type="entry name" value="PNPLA_dom"/>
</dbReference>
<dbReference type="EMBL" id="ML993976">
    <property type="protein sequence ID" value="KAF2201422.1"/>
    <property type="molecule type" value="Genomic_DNA"/>
</dbReference>
<dbReference type="GO" id="GO:0046486">
    <property type="term" value="P:glycerolipid metabolic process"/>
    <property type="evidence" value="ECO:0007669"/>
    <property type="project" value="UniProtKB-ARBA"/>
</dbReference>
<reference evidence="6" key="1">
    <citation type="journal article" date="2020" name="Stud. Mycol.">
        <title>101 Dothideomycetes genomes: a test case for predicting lifestyles and emergence of pathogens.</title>
        <authorList>
            <person name="Haridas S."/>
            <person name="Albert R."/>
            <person name="Binder M."/>
            <person name="Bloem J."/>
            <person name="Labutti K."/>
            <person name="Salamov A."/>
            <person name="Andreopoulos B."/>
            <person name="Baker S."/>
            <person name="Barry K."/>
            <person name="Bills G."/>
            <person name="Bluhm B."/>
            <person name="Cannon C."/>
            <person name="Castanera R."/>
            <person name="Culley D."/>
            <person name="Daum C."/>
            <person name="Ezra D."/>
            <person name="Gonzalez J."/>
            <person name="Henrissat B."/>
            <person name="Kuo A."/>
            <person name="Liang C."/>
            <person name="Lipzen A."/>
            <person name="Lutzoni F."/>
            <person name="Magnuson J."/>
            <person name="Mondo S."/>
            <person name="Nolan M."/>
            <person name="Ohm R."/>
            <person name="Pangilinan J."/>
            <person name="Park H.-J."/>
            <person name="Ramirez L."/>
            <person name="Alfaro M."/>
            <person name="Sun H."/>
            <person name="Tritt A."/>
            <person name="Yoshinaga Y."/>
            <person name="Zwiers L.-H."/>
            <person name="Turgeon B."/>
            <person name="Goodwin S."/>
            <person name="Spatafora J."/>
            <person name="Crous P."/>
            <person name="Grigoriev I."/>
        </authorList>
    </citation>
    <scope>NUCLEOTIDE SEQUENCE</scope>
    <source>
        <strain evidence="6">ATCC 74209</strain>
    </source>
</reference>
<comment type="caution">
    <text evidence="6">The sequence shown here is derived from an EMBL/GenBank/DDBJ whole genome shotgun (WGS) entry which is preliminary data.</text>
</comment>
<dbReference type="CDD" id="cd07216">
    <property type="entry name" value="Pat17_PNPLA8_PNPLA9_like3"/>
    <property type="match status" value="1"/>
</dbReference>
<feature type="short sequence motif" description="DGA/G" evidence="4">
    <location>
        <begin position="227"/>
        <end position="229"/>
    </location>
</feature>
<dbReference type="PROSITE" id="PS51635">
    <property type="entry name" value="PNPLA"/>
    <property type="match status" value="1"/>
</dbReference>
<dbReference type="InterPro" id="IPR016035">
    <property type="entry name" value="Acyl_Trfase/lysoPLipase"/>
</dbReference>
<dbReference type="SUPFAM" id="SSF52151">
    <property type="entry name" value="FabD/lysophospholipase-like"/>
    <property type="match status" value="1"/>
</dbReference>
<proteinExistence type="predicted"/>
<dbReference type="GO" id="GO:0016020">
    <property type="term" value="C:membrane"/>
    <property type="evidence" value="ECO:0007669"/>
    <property type="project" value="TreeGrafter"/>
</dbReference>
<feature type="short sequence motif" description="GXSXG" evidence="4">
    <location>
        <begin position="85"/>
        <end position="89"/>
    </location>
</feature>
<accession>A0A9P4JLA6</accession>
<evidence type="ECO:0000313" key="6">
    <source>
        <dbReference type="EMBL" id="KAF2201422.1"/>
    </source>
</evidence>
<dbReference type="PANTHER" id="PTHR24185">
    <property type="entry name" value="CALCIUM-INDEPENDENT PHOSPHOLIPASE A2-GAMMA"/>
    <property type="match status" value="1"/>
</dbReference>
<evidence type="ECO:0000259" key="5">
    <source>
        <dbReference type="PROSITE" id="PS51635"/>
    </source>
</evidence>
<evidence type="ECO:0000313" key="7">
    <source>
        <dbReference type="Proteomes" id="UP000799536"/>
    </source>
</evidence>
<evidence type="ECO:0000256" key="4">
    <source>
        <dbReference type="PROSITE-ProRule" id="PRU01161"/>
    </source>
</evidence>
<sequence>MATLHDVHTPTLSACSTLPVSQPQPVDGRTIDNTGYCILSLDGGGIRGLSTLYILKSIMEGLNNARKAAGLKSRKPCEIFDLIGGTSTGGLIAIMLGHLEMSVDECIEAYNKMMKRVFEKKKNRSIMGITLKVQARFESEVLKEAISQVIREAGASPNEPFENGRKPKCKVFVCTKTQETNTITHLRNYILPRGSIRNPSILEAALATSAAPTYFTPVEISGSKFVDGAIGANNPAVEVEEEASDIWCEESGQLQPLVKCFISVGTGNPGYRHVSDRSFKYFVETLQKVASETEATNQRWQGRWRKGFNDYRCFRFNVNGLENVGLAEYKEKATIKGVTDTYLEERHTLVQVRRCVENLRMKECTSDRAS</sequence>
<keyword evidence="7" id="KW-1185">Reference proteome</keyword>
<dbReference type="OrthoDB" id="1658288at2759"/>
<dbReference type="GO" id="GO:0047499">
    <property type="term" value="F:calcium-independent phospholipase A2 activity"/>
    <property type="evidence" value="ECO:0007669"/>
    <property type="project" value="TreeGrafter"/>
</dbReference>
<gene>
    <name evidence="6" type="ORF">GQ43DRAFT_371507</name>
</gene>
<dbReference type="AlphaFoldDB" id="A0A9P4JLA6"/>
<feature type="domain" description="PNPLA" evidence="5">
    <location>
        <begin position="39"/>
        <end position="240"/>
    </location>
</feature>